<dbReference type="Proteomes" id="UP000287101">
    <property type="component" value="Unassembled WGS sequence"/>
</dbReference>
<evidence type="ECO:0000313" key="4">
    <source>
        <dbReference type="EMBL" id="RSU04924.1"/>
    </source>
</evidence>
<keyword evidence="2" id="KW-0732">Signal</keyword>
<feature type="domain" description="WxL" evidence="3">
    <location>
        <begin position="29"/>
        <end position="265"/>
    </location>
</feature>
<name>A0A430ACI9_9ENTE</name>
<dbReference type="RefSeq" id="WP_126830673.1">
    <property type="nucleotide sequence ID" value="NZ_CBCRYB010000019.1"/>
</dbReference>
<dbReference type="InterPro" id="IPR027994">
    <property type="entry name" value="WxL_dom"/>
</dbReference>
<evidence type="ECO:0000256" key="1">
    <source>
        <dbReference type="SAM" id="MobiDB-lite"/>
    </source>
</evidence>
<feature type="compositionally biased region" description="Gly residues" evidence="1">
    <location>
        <begin position="71"/>
        <end position="80"/>
    </location>
</feature>
<evidence type="ECO:0000259" key="3">
    <source>
        <dbReference type="Pfam" id="PF13731"/>
    </source>
</evidence>
<protein>
    <recommendedName>
        <fullName evidence="3">WxL domain-containing protein</fullName>
    </recommendedName>
</protein>
<feature type="region of interest" description="Disordered" evidence="1">
    <location>
        <begin position="28"/>
        <end position="82"/>
    </location>
</feature>
<evidence type="ECO:0000313" key="5">
    <source>
        <dbReference type="Proteomes" id="UP000287101"/>
    </source>
</evidence>
<organism evidence="4 5">
    <name type="scientific">Vagococcus fessus</name>
    <dbReference type="NCBI Taxonomy" id="120370"/>
    <lineage>
        <taxon>Bacteria</taxon>
        <taxon>Bacillati</taxon>
        <taxon>Bacillota</taxon>
        <taxon>Bacilli</taxon>
        <taxon>Lactobacillales</taxon>
        <taxon>Enterococcaceae</taxon>
        <taxon>Vagococcus</taxon>
    </lineage>
</organism>
<accession>A0A430ACI9</accession>
<feature type="signal peptide" evidence="2">
    <location>
        <begin position="1"/>
        <end position="25"/>
    </location>
</feature>
<feature type="chain" id="PRO_5018969060" description="WxL domain-containing protein" evidence="2">
    <location>
        <begin position="26"/>
        <end position="270"/>
    </location>
</feature>
<gene>
    <name evidence="4" type="ORF">CBF31_02570</name>
</gene>
<keyword evidence="5" id="KW-1185">Reference proteome</keyword>
<dbReference type="AlphaFoldDB" id="A0A430ACI9"/>
<evidence type="ECO:0000256" key="2">
    <source>
        <dbReference type="SAM" id="SignalP"/>
    </source>
</evidence>
<comment type="caution">
    <text evidence="4">The sequence shown here is derived from an EMBL/GenBank/DDBJ whole genome shotgun (WGS) entry which is preliminary data.</text>
</comment>
<dbReference type="Pfam" id="PF13731">
    <property type="entry name" value="WxL"/>
    <property type="match status" value="1"/>
</dbReference>
<sequence>MKTTLKLTTTLVLFSTLLGSTLAFAAGESDQATTKGKVSFKAGGTDPEGKPEVNPPSHPDEPGQIIDPEGEPGGETGIGGPLSLDFAPNLDFDIHDISTQDKEYFAKLQRAKLVPEGEEQAPENAEVKDVPNFAQVTDKRGTGEGWSLSVTQKGQLKTEDGKVLKGAKITFANPTIMSEVEDEAQTPEVSYDGSALLADEEIEAATPLMTASEQKGMGQYQIKFGTLLDETKSAVESVKLSVPGKTVKYATDYSTELEWNLASGPSNTEQ</sequence>
<dbReference type="EMBL" id="NGJY01000001">
    <property type="protein sequence ID" value="RSU04924.1"/>
    <property type="molecule type" value="Genomic_DNA"/>
</dbReference>
<proteinExistence type="predicted"/>
<dbReference type="OrthoDB" id="2356942at2"/>
<reference evidence="4 5" key="1">
    <citation type="submission" date="2017-05" db="EMBL/GenBank/DDBJ databases">
        <title>Vagococcus spp. assemblies.</title>
        <authorList>
            <person name="Gulvik C.A."/>
        </authorList>
    </citation>
    <scope>NUCLEOTIDE SEQUENCE [LARGE SCALE GENOMIC DNA]</scope>
    <source>
        <strain evidence="4 5">CCUG 41755</strain>
    </source>
</reference>